<evidence type="ECO:0000256" key="3">
    <source>
        <dbReference type="ARBA" id="ARBA00023054"/>
    </source>
</evidence>
<gene>
    <name evidence="8" type="ORF">LUZ63_018925</name>
</gene>
<evidence type="ECO:0000256" key="4">
    <source>
        <dbReference type="ARBA" id="ARBA00023125"/>
    </source>
</evidence>
<sequence length="163" mass="18477">MASSNQIRRINAIKDIKDVYPITDINDGIDPIHGQVGSQTPPSNRIRSKRAALTYNLVAEKFIMPISTAAKELDVSTTTLKFRCRELGIPDWPYLKMKCLATLEASVTGFARPGSQHIIRHIRDEMEAIKQDPTLKISDETNFLRHQMYELKKKRKRNATGAV</sequence>
<dbReference type="Proteomes" id="UP001151287">
    <property type="component" value="Unassembled WGS sequence"/>
</dbReference>
<feature type="domain" description="RWP-RK" evidence="7">
    <location>
        <begin position="38"/>
        <end position="120"/>
    </location>
</feature>
<dbReference type="Pfam" id="PF02042">
    <property type="entry name" value="RWP-RK"/>
    <property type="match status" value="1"/>
</dbReference>
<accession>A0A9Q0C591</accession>
<evidence type="ECO:0000313" key="9">
    <source>
        <dbReference type="Proteomes" id="UP001151287"/>
    </source>
</evidence>
<dbReference type="GO" id="GO:0003677">
    <property type="term" value="F:DNA binding"/>
    <property type="evidence" value="ECO:0007669"/>
    <property type="project" value="UniProtKB-KW"/>
</dbReference>
<keyword evidence="6" id="KW-0539">Nucleus</keyword>
<protein>
    <recommendedName>
        <fullName evidence="7">RWP-RK domain-containing protein</fullName>
    </recommendedName>
</protein>
<reference evidence="8" key="1">
    <citation type="journal article" date="2022" name="Cell">
        <title>Repeat-based holocentromeres influence genome architecture and karyotype evolution.</title>
        <authorList>
            <person name="Hofstatter P.G."/>
            <person name="Thangavel G."/>
            <person name="Lux T."/>
            <person name="Neumann P."/>
            <person name="Vondrak T."/>
            <person name="Novak P."/>
            <person name="Zhang M."/>
            <person name="Costa L."/>
            <person name="Castellani M."/>
            <person name="Scott A."/>
            <person name="Toegelov H."/>
            <person name="Fuchs J."/>
            <person name="Mata-Sucre Y."/>
            <person name="Dias Y."/>
            <person name="Vanzela A.L.L."/>
            <person name="Huettel B."/>
            <person name="Almeida C.C.S."/>
            <person name="Simkova H."/>
            <person name="Souza G."/>
            <person name="Pedrosa-Harand A."/>
            <person name="Macas J."/>
            <person name="Mayer K.F.X."/>
            <person name="Houben A."/>
            <person name="Marques A."/>
        </authorList>
    </citation>
    <scope>NUCLEOTIDE SEQUENCE</scope>
    <source>
        <strain evidence="8">RhyBre1mFocal</strain>
    </source>
</reference>
<keyword evidence="5" id="KW-0804">Transcription</keyword>
<proteinExistence type="predicted"/>
<dbReference type="InterPro" id="IPR044607">
    <property type="entry name" value="RKD-like"/>
</dbReference>
<dbReference type="InterPro" id="IPR003035">
    <property type="entry name" value="RWP-RK_dom"/>
</dbReference>
<dbReference type="GO" id="GO:0003700">
    <property type="term" value="F:DNA-binding transcription factor activity"/>
    <property type="evidence" value="ECO:0007669"/>
    <property type="project" value="InterPro"/>
</dbReference>
<evidence type="ECO:0000256" key="2">
    <source>
        <dbReference type="ARBA" id="ARBA00023015"/>
    </source>
</evidence>
<dbReference type="OrthoDB" id="668192at2759"/>
<keyword evidence="2" id="KW-0805">Transcription regulation</keyword>
<keyword evidence="3" id="KW-0175">Coiled coil</keyword>
<evidence type="ECO:0000256" key="5">
    <source>
        <dbReference type="ARBA" id="ARBA00023163"/>
    </source>
</evidence>
<comment type="caution">
    <text evidence="8">The sequence shown here is derived from an EMBL/GenBank/DDBJ whole genome shotgun (WGS) entry which is preliminary data.</text>
</comment>
<evidence type="ECO:0000259" key="7">
    <source>
        <dbReference type="PROSITE" id="PS51519"/>
    </source>
</evidence>
<keyword evidence="4" id="KW-0238">DNA-binding</keyword>
<evidence type="ECO:0000313" key="8">
    <source>
        <dbReference type="EMBL" id="KAJ1687535.1"/>
    </source>
</evidence>
<comment type="function">
    <text evidence="1">Putative transcription factor.</text>
</comment>
<dbReference type="PANTHER" id="PTHR46373:SF2">
    <property type="entry name" value="RWP-RK DOMAIN-CONTAINING PROTEIN"/>
    <property type="match status" value="1"/>
</dbReference>
<dbReference type="AlphaFoldDB" id="A0A9Q0C591"/>
<evidence type="ECO:0000256" key="1">
    <source>
        <dbReference type="ARBA" id="ARBA00004049"/>
    </source>
</evidence>
<dbReference type="PANTHER" id="PTHR46373">
    <property type="entry name" value="PROTEIN RKD4"/>
    <property type="match status" value="1"/>
</dbReference>
<organism evidence="8 9">
    <name type="scientific">Rhynchospora breviuscula</name>
    <dbReference type="NCBI Taxonomy" id="2022672"/>
    <lineage>
        <taxon>Eukaryota</taxon>
        <taxon>Viridiplantae</taxon>
        <taxon>Streptophyta</taxon>
        <taxon>Embryophyta</taxon>
        <taxon>Tracheophyta</taxon>
        <taxon>Spermatophyta</taxon>
        <taxon>Magnoliopsida</taxon>
        <taxon>Liliopsida</taxon>
        <taxon>Poales</taxon>
        <taxon>Cyperaceae</taxon>
        <taxon>Cyperoideae</taxon>
        <taxon>Rhynchosporeae</taxon>
        <taxon>Rhynchospora</taxon>
    </lineage>
</organism>
<dbReference type="EMBL" id="JAMQYH010000005">
    <property type="protein sequence ID" value="KAJ1687535.1"/>
    <property type="molecule type" value="Genomic_DNA"/>
</dbReference>
<dbReference type="PROSITE" id="PS51519">
    <property type="entry name" value="RWP_RK"/>
    <property type="match status" value="1"/>
</dbReference>
<keyword evidence="9" id="KW-1185">Reference proteome</keyword>
<name>A0A9Q0C591_9POAL</name>
<evidence type="ECO:0000256" key="6">
    <source>
        <dbReference type="ARBA" id="ARBA00023242"/>
    </source>
</evidence>